<keyword evidence="2" id="KW-1185">Reference proteome</keyword>
<organism evidence="1 2">
    <name type="scientific">Brachionus plicatilis</name>
    <name type="common">Marine rotifer</name>
    <name type="synonym">Brachionus muelleri</name>
    <dbReference type="NCBI Taxonomy" id="10195"/>
    <lineage>
        <taxon>Eukaryota</taxon>
        <taxon>Metazoa</taxon>
        <taxon>Spiralia</taxon>
        <taxon>Gnathifera</taxon>
        <taxon>Rotifera</taxon>
        <taxon>Eurotatoria</taxon>
        <taxon>Monogononta</taxon>
        <taxon>Pseudotrocha</taxon>
        <taxon>Ploima</taxon>
        <taxon>Brachionidae</taxon>
        <taxon>Brachionus</taxon>
    </lineage>
</organism>
<proteinExistence type="predicted"/>
<dbReference type="AlphaFoldDB" id="A0A3M7RFB9"/>
<gene>
    <name evidence="1" type="ORF">BpHYR1_025712</name>
</gene>
<evidence type="ECO:0000313" key="1">
    <source>
        <dbReference type="EMBL" id="RNA22124.1"/>
    </source>
</evidence>
<name>A0A3M7RFB9_BRAPC</name>
<sequence length="71" mass="8364">MSRNIYLPQNDTNSKCTKWNKSQRVWPVDSILFCAIAPFLRFFNHFNQTPKSTVCITIFVFISSLENPFFL</sequence>
<dbReference type="EMBL" id="REGN01003533">
    <property type="protein sequence ID" value="RNA22124.1"/>
    <property type="molecule type" value="Genomic_DNA"/>
</dbReference>
<protein>
    <submittedName>
        <fullName evidence="1">Uncharacterized protein</fullName>
    </submittedName>
</protein>
<accession>A0A3M7RFB9</accession>
<reference evidence="1 2" key="1">
    <citation type="journal article" date="2018" name="Sci. Rep.">
        <title>Genomic signatures of local adaptation to the degree of environmental predictability in rotifers.</title>
        <authorList>
            <person name="Franch-Gras L."/>
            <person name="Hahn C."/>
            <person name="Garcia-Roger E.M."/>
            <person name="Carmona M.J."/>
            <person name="Serra M."/>
            <person name="Gomez A."/>
        </authorList>
    </citation>
    <scope>NUCLEOTIDE SEQUENCE [LARGE SCALE GENOMIC DNA]</scope>
    <source>
        <strain evidence="1">HYR1</strain>
    </source>
</reference>
<evidence type="ECO:0000313" key="2">
    <source>
        <dbReference type="Proteomes" id="UP000276133"/>
    </source>
</evidence>
<comment type="caution">
    <text evidence="1">The sequence shown here is derived from an EMBL/GenBank/DDBJ whole genome shotgun (WGS) entry which is preliminary data.</text>
</comment>
<dbReference type="Proteomes" id="UP000276133">
    <property type="component" value="Unassembled WGS sequence"/>
</dbReference>